<evidence type="ECO:0000256" key="1">
    <source>
        <dbReference type="ARBA" id="ARBA00022727"/>
    </source>
</evidence>
<dbReference type="NCBIfam" id="TIGR01251">
    <property type="entry name" value="ribP_PPkin"/>
    <property type="match status" value="1"/>
</dbReference>
<gene>
    <name evidence="5" type="primary">prs_2</name>
    <name evidence="5" type="ORF">LMG26411_07190</name>
</gene>
<dbReference type="PANTHER" id="PTHR10210">
    <property type="entry name" value="RIBOSE-PHOSPHATE DIPHOSPHOKINASE FAMILY MEMBER"/>
    <property type="match status" value="1"/>
</dbReference>
<dbReference type="RefSeq" id="WP_211957952.1">
    <property type="nucleotide sequence ID" value="NZ_CAJPVI010000070.1"/>
</dbReference>
<keyword evidence="5" id="KW-0808">Transferase</keyword>
<dbReference type="PANTHER" id="PTHR10210:SF41">
    <property type="entry name" value="RIBOSE-PHOSPHATE PYROPHOSPHOKINASE 1, CHLOROPLASTIC"/>
    <property type="match status" value="1"/>
</dbReference>
<name>A0ABM8TU43_9BURK</name>
<sequence length="337" mass="36428">MSPKPSTEHLVFSMPGNERQAAALCRALHAKAGKAIVRHFPDGESVVMLQEDVAGRDVILVCTLDHPDAKVLPLLWLAAAARENGSARMGLLAPYLPYMRQDKVFRAGEIVSARHFAALLSGHFDWLVTVDPHLHRIGCLSEIFSIPTVAIHAAPAIAQWIRNEIAAPLIIGPDEESRQWVEDIATRCEATAVVLEKDRLSDTAVHIAVPTLPRAGDSTPVLVDDIVSTGHTMLEAARRLREHGYRPPVCICVHALFAGTAYADLCAVAADVVSCDTVEHPSNRIPLAAWLAAGVQAEADGLRNDPARIQCGSATAVEKTDRVNPCEGVTPLRNRFV</sequence>
<dbReference type="InterPro" id="IPR029099">
    <property type="entry name" value="Pribosyltran_N"/>
</dbReference>
<dbReference type="Proteomes" id="UP000672657">
    <property type="component" value="Unassembled WGS sequence"/>
</dbReference>
<dbReference type="Pfam" id="PF00156">
    <property type="entry name" value="Pribosyltran"/>
    <property type="match status" value="1"/>
</dbReference>
<dbReference type="EC" id="2.7.6.1" evidence="5"/>
<feature type="domain" description="Phosphoribosyltransferase" evidence="3">
    <location>
        <begin position="141"/>
        <end position="262"/>
    </location>
</feature>
<evidence type="ECO:0000259" key="4">
    <source>
        <dbReference type="Pfam" id="PF13793"/>
    </source>
</evidence>
<dbReference type="Pfam" id="PF13793">
    <property type="entry name" value="Pribosyltran_N"/>
    <property type="match status" value="1"/>
</dbReference>
<dbReference type="EMBL" id="CAJPVI010000070">
    <property type="protein sequence ID" value="CAG2160052.1"/>
    <property type="molecule type" value="Genomic_DNA"/>
</dbReference>
<comment type="similarity">
    <text evidence="2">Belongs to the ribose-phosphate pyrophosphokinase family.</text>
</comment>
<comment type="caution">
    <text evidence="5">The sequence shown here is derived from an EMBL/GenBank/DDBJ whole genome shotgun (WGS) entry which is preliminary data.</text>
</comment>
<dbReference type="CDD" id="cd06223">
    <property type="entry name" value="PRTases_typeI"/>
    <property type="match status" value="1"/>
</dbReference>
<dbReference type="Gene3D" id="3.40.50.2020">
    <property type="match status" value="2"/>
</dbReference>
<accession>A0ABM8TU43</accession>
<dbReference type="InterPro" id="IPR005946">
    <property type="entry name" value="Rib-P_diPkinase"/>
</dbReference>
<organism evidence="5 6">
    <name type="scientific">Cupriavidus numazuensis</name>
    <dbReference type="NCBI Taxonomy" id="221992"/>
    <lineage>
        <taxon>Bacteria</taxon>
        <taxon>Pseudomonadati</taxon>
        <taxon>Pseudomonadota</taxon>
        <taxon>Betaproteobacteria</taxon>
        <taxon>Burkholderiales</taxon>
        <taxon>Burkholderiaceae</taxon>
        <taxon>Cupriavidus</taxon>
    </lineage>
</organism>
<evidence type="ECO:0000256" key="2">
    <source>
        <dbReference type="RuleBase" id="RU004324"/>
    </source>
</evidence>
<dbReference type="SMART" id="SM01400">
    <property type="entry name" value="Pribosyltran_N"/>
    <property type="match status" value="1"/>
</dbReference>
<dbReference type="NCBIfam" id="NF005537">
    <property type="entry name" value="PRK07199.1"/>
    <property type="match status" value="1"/>
</dbReference>
<dbReference type="InterPro" id="IPR000836">
    <property type="entry name" value="PRTase_dom"/>
</dbReference>
<dbReference type="InterPro" id="IPR029057">
    <property type="entry name" value="PRTase-like"/>
</dbReference>
<dbReference type="SUPFAM" id="SSF53271">
    <property type="entry name" value="PRTase-like"/>
    <property type="match status" value="2"/>
</dbReference>
<reference evidence="5 6" key="1">
    <citation type="submission" date="2021-03" db="EMBL/GenBank/DDBJ databases">
        <authorList>
            <person name="Peeters C."/>
        </authorList>
    </citation>
    <scope>NUCLEOTIDE SEQUENCE [LARGE SCALE GENOMIC DNA]</scope>
    <source>
        <strain evidence="5 6">LMG 26411</strain>
    </source>
</reference>
<dbReference type="GO" id="GO:0004749">
    <property type="term" value="F:ribose phosphate diphosphokinase activity"/>
    <property type="evidence" value="ECO:0007669"/>
    <property type="project" value="UniProtKB-EC"/>
</dbReference>
<evidence type="ECO:0000259" key="3">
    <source>
        <dbReference type="Pfam" id="PF00156"/>
    </source>
</evidence>
<proteinExistence type="inferred from homology"/>
<keyword evidence="6" id="KW-1185">Reference proteome</keyword>
<evidence type="ECO:0000313" key="5">
    <source>
        <dbReference type="EMBL" id="CAG2160052.1"/>
    </source>
</evidence>
<keyword evidence="1 2" id="KW-0545">Nucleotide biosynthesis</keyword>
<evidence type="ECO:0000313" key="6">
    <source>
        <dbReference type="Proteomes" id="UP000672657"/>
    </source>
</evidence>
<protein>
    <submittedName>
        <fullName evidence="5">Ribose-phosphate pyrophosphokinase</fullName>
        <ecNumber evidence="5">2.7.6.1</ecNumber>
    </submittedName>
</protein>
<feature type="domain" description="Ribose-phosphate pyrophosphokinase N-terminal" evidence="4">
    <location>
        <begin position="11"/>
        <end position="121"/>
    </location>
</feature>